<dbReference type="Pfam" id="PF01067">
    <property type="entry name" value="Calpain_III"/>
    <property type="match status" value="1"/>
</dbReference>
<dbReference type="PROSITE" id="PS50203">
    <property type="entry name" value="CALPAIN_CAT"/>
    <property type="match status" value="2"/>
</dbReference>
<dbReference type="PANTHER" id="PTHR10183">
    <property type="entry name" value="CALPAIN"/>
    <property type="match status" value="1"/>
</dbReference>
<feature type="domain" description="Calpain catalytic" evidence="7">
    <location>
        <begin position="28"/>
        <end position="301"/>
    </location>
</feature>
<dbReference type="InterPro" id="IPR022682">
    <property type="entry name" value="Calpain_domain_III"/>
</dbReference>
<feature type="domain" description="Calpain catalytic" evidence="7">
    <location>
        <begin position="646"/>
        <end position="785"/>
    </location>
</feature>
<dbReference type="Pfam" id="PF00648">
    <property type="entry name" value="Peptidase_C2"/>
    <property type="match status" value="2"/>
</dbReference>
<evidence type="ECO:0000313" key="8">
    <source>
        <dbReference type="EMBL" id="SYZ66981.1"/>
    </source>
</evidence>
<reference evidence="8 9" key="1">
    <citation type="submission" date="2018-09" db="EMBL/GenBank/DDBJ databases">
        <authorList>
            <person name="Peiro R."/>
            <person name="Begona"/>
            <person name="Cbmso G."/>
            <person name="Lopez M."/>
            <person name="Gonzalez S."/>
        </authorList>
    </citation>
    <scope>NUCLEOTIDE SEQUENCE [LARGE SCALE GENOMIC DNA]</scope>
</reference>
<dbReference type="AlphaFoldDB" id="A0A3P3Z9V8"/>
<organism evidence="8 9">
    <name type="scientific">Leishmania braziliensis MHOM/BR/75/M2904</name>
    <dbReference type="NCBI Taxonomy" id="420245"/>
    <lineage>
        <taxon>Eukaryota</taxon>
        <taxon>Discoba</taxon>
        <taxon>Euglenozoa</taxon>
        <taxon>Kinetoplastea</taxon>
        <taxon>Metakinetoplastina</taxon>
        <taxon>Trypanosomatida</taxon>
        <taxon>Trypanosomatidae</taxon>
        <taxon>Leishmaniinae</taxon>
        <taxon>Leishmania</taxon>
        <taxon>Leishmania braziliensis species complex</taxon>
    </lineage>
</organism>
<keyword evidence="3" id="KW-0378">Hydrolase</keyword>
<dbReference type="InterPro" id="IPR022684">
    <property type="entry name" value="Calpain_cysteine_protease"/>
</dbReference>
<comment type="caution">
    <text evidence="6">Lacks conserved residue(s) required for the propagation of feature annotation.</text>
</comment>
<gene>
    <name evidence="8" type="ORF">LBRM2904_27.0490</name>
</gene>
<evidence type="ECO:0000313" key="9">
    <source>
        <dbReference type="Proteomes" id="UP000319462"/>
    </source>
</evidence>
<name>A0A3P3Z9V8_LEIBR</name>
<comment type="similarity">
    <text evidence="1">Belongs to the peptidase C2 family.</text>
</comment>
<accession>A0A3P3Z9V8</accession>
<dbReference type="InterPro" id="IPR001300">
    <property type="entry name" value="Peptidase_C2_calpain_cat"/>
</dbReference>
<dbReference type="InterPro" id="IPR038765">
    <property type="entry name" value="Papain-like_cys_pep_sf"/>
</dbReference>
<evidence type="ECO:0000256" key="1">
    <source>
        <dbReference type="ARBA" id="ARBA00007623"/>
    </source>
</evidence>
<proteinExistence type="inferred from homology"/>
<dbReference type="GO" id="GO:0006508">
    <property type="term" value="P:proteolysis"/>
    <property type="evidence" value="ECO:0007669"/>
    <property type="project" value="UniProtKB-KW"/>
</dbReference>
<feature type="active site" evidence="5">
    <location>
        <position position="245"/>
    </location>
</feature>
<dbReference type="PANTHER" id="PTHR10183:SF379">
    <property type="entry name" value="CALPAIN-5"/>
    <property type="match status" value="1"/>
</dbReference>
<dbReference type="FunFam" id="2.60.120.380:FF:000014">
    <property type="entry name" value="Putative calpain-like cysteine peptidase"/>
    <property type="match status" value="1"/>
</dbReference>
<dbReference type="GO" id="GO:0004198">
    <property type="term" value="F:calcium-dependent cysteine-type endopeptidase activity"/>
    <property type="evidence" value="ECO:0007669"/>
    <property type="project" value="InterPro"/>
</dbReference>
<feature type="active site" evidence="5">
    <location>
        <position position="62"/>
    </location>
</feature>
<evidence type="ECO:0000259" key="7">
    <source>
        <dbReference type="PROSITE" id="PS50203"/>
    </source>
</evidence>
<dbReference type="Proteomes" id="UP000319462">
    <property type="component" value="Chromosome 27"/>
</dbReference>
<dbReference type="SUPFAM" id="SSF54001">
    <property type="entry name" value="Cysteine proteinases"/>
    <property type="match status" value="2"/>
</dbReference>
<sequence>MSIKEVPDSNKLFSDVVFQRENAHIASEWQRITEVYPAGLNQPLLPEVFSREQFGQGNHYECFMISALATLVRFPDVIRNCFVTQKVRQDGRYTFQFFRGREWVRVEIDDTIPMEDGEVLYLRSPTEHWWPLLLEKAYAKFYTAYDHLEGCTLQETFHDLTGNPVLNIPMDAKLAKAAGAEVTEGFYWLDLAQRIHSGQFVASVLTKDIELETMGLQREQQYGILEIFSLTGTSSINDIVIRLHNPFEDEEYLYKGPLNSKDTTWDAKQRAKHDVDDERSIFLPLNTFLKIMNSVQLCYITTVASDATYFEDEWKGESAGGNPTSVSWRKNPLYFVCNSGSTALEVVVIIKQEDQRRFMSLTEMTKYLQCGMVLIHYSYANPIPTFWVTGNNHKPIHKSLFLNSREVANTMTIPPNSLCYLVPSCMHKGVDGPFSLALYRMKDVDYSDLTITKLAIPSMNWSSPATKNVELCQKEKDRVDFYVDEATDVHILLHQTKPYVSKSGGDAMTEDYMGMYLYDDTDRKVAGVHAATNFREISAIHRLPRSGRYAISITCPRAKGDVPAYITIIGSHASNVRIVDPPEDATMFDDEDIIDEGEDAALEHNPVDYTPVVFDAARHGEQVESDSPFEDKRFYMDNRGATSDPWVHIGDLYPEGKTVPLLPNELRRDQFGQGDHYDCSTLTAFAALLERHPDVIRNCFVSKNPRKDGRYTFQFHRYGQWVKVEIDDRIPMVKDDTVFCRSPTHHWWPLLLEKAYAKFYTLYENWRAARSLRSSTTSPAVLSFSYLWRRRRRRWSTTTSRVFSSGVT</sequence>
<dbReference type="SMR" id="A0A3P3Z9V8"/>
<dbReference type="SMART" id="SM00230">
    <property type="entry name" value="CysPc"/>
    <property type="match status" value="1"/>
</dbReference>
<evidence type="ECO:0000256" key="3">
    <source>
        <dbReference type="ARBA" id="ARBA00022801"/>
    </source>
</evidence>
<evidence type="ECO:0000256" key="4">
    <source>
        <dbReference type="ARBA" id="ARBA00022807"/>
    </source>
</evidence>
<evidence type="ECO:0000256" key="5">
    <source>
        <dbReference type="PIRSR" id="PIRSR622684-1"/>
    </source>
</evidence>
<dbReference type="Gene3D" id="2.60.120.380">
    <property type="match status" value="1"/>
</dbReference>
<protein>
    <submittedName>
        <fullName evidence="8">Calpain-like_cysteine_peptidase</fullName>
    </submittedName>
</protein>
<evidence type="ECO:0000256" key="6">
    <source>
        <dbReference type="PROSITE-ProRule" id="PRU00239"/>
    </source>
</evidence>
<dbReference type="SUPFAM" id="SSF49758">
    <property type="entry name" value="Calpain large subunit, middle domain (domain III)"/>
    <property type="match status" value="1"/>
</dbReference>
<keyword evidence="2" id="KW-0645">Protease</keyword>
<evidence type="ECO:0000256" key="2">
    <source>
        <dbReference type="ARBA" id="ARBA00022670"/>
    </source>
</evidence>
<dbReference type="Gene3D" id="3.90.70.10">
    <property type="entry name" value="Cysteine proteinases"/>
    <property type="match status" value="1"/>
</dbReference>
<keyword evidence="4" id="KW-0788">Thiol protease</keyword>
<dbReference type="InterPro" id="IPR036213">
    <property type="entry name" value="Calpain_III_sf"/>
</dbReference>
<dbReference type="PRINTS" id="PR00704">
    <property type="entry name" value="CALPAIN"/>
</dbReference>
<dbReference type="EMBL" id="LS997626">
    <property type="protein sequence ID" value="SYZ66981.1"/>
    <property type="molecule type" value="Genomic_DNA"/>
</dbReference>